<protein>
    <recommendedName>
        <fullName evidence="3 9">Biotin carboxyl carrier protein of acetyl-CoA carboxylase</fullName>
    </recommendedName>
</protein>
<evidence type="ECO:0000256" key="6">
    <source>
        <dbReference type="ARBA" id="ARBA00023098"/>
    </source>
</evidence>
<comment type="function">
    <text evidence="1 9">This protein is a component of the acetyl coenzyme A carboxylase complex; first, biotin carboxylase catalyzes the carboxylation of the carrier protein and then the transcarboxylase transfers the carboxyl group to form malonyl-CoA.</text>
</comment>
<keyword evidence="6 9" id="KW-0443">Lipid metabolism</keyword>
<comment type="caution">
    <text evidence="12">The sequence shown here is derived from an EMBL/GenBank/DDBJ whole genome shotgun (WGS) entry which is preliminary data.</text>
</comment>
<keyword evidence="7 9" id="KW-0275">Fatty acid biosynthesis</keyword>
<keyword evidence="4 9" id="KW-0444">Lipid biosynthesis</keyword>
<evidence type="ECO:0000256" key="10">
    <source>
        <dbReference type="SAM" id="MobiDB-lite"/>
    </source>
</evidence>
<evidence type="ECO:0000259" key="11">
    <source>
        <dbReference type="PROSITE" id="PS50968"/>
    </source>
</evidence>
<evidence type="ECO:0000256" key="4">
    <source>
        <dbReference type="ARBA" id="ARBA00022516"/>
    </source>
</evidence>
<gene>
    <name evidence="12" type="primary">accB</name>
    <name evidence="12" type="ORF">FGK64_19860</name>
</gene>
<keyword evidence="8 9" id="KW-0092">Biotin</keyword>
<dbReference type="InterPro" id="IPR001882">
    <property type="entry name" value="Biotin_BS"/>
</dbReference>
<feature type="compositionally biased region" description="Low complexity" evidence="10">
    <location>
        <begin position="54"/>
        <end position="75"/>
    </location>
</feature>
<feature type="region of interest" description="Disordered" evidence="10">
    <location>
        <begin position="38"/>
        <end position="78"/>
    </location>
</feature>
<dbReference type="PRINTS" id="PR01071">
    <property type="entry name" value="ACOABIOTINCC"/>
</dbReference>
<dbReference type="PANTHER" id="PTHR45266:SF3">
    <property type="entry name" value="OXALOACETATE DECARBOXYLASE ALPHA CHAIN"/>
    <property type="match status" value="1"/>
</dbReference>
<name>A0ABY2X240_9RHOB</name>
<dbReference type="RefSeq" id="WP_138865615.1">
    <property type="nucleotide sequence ID" value="NZ_VCPC01000005.1"/>
</dbReference>
<evidence type="ECO:0000256" key="3">
    <source>
        <dbReference type="ARBA" id="ARBA00017562"/>
    </source>
</evidence>
<evidence type="ECO:0000256" key="5">
    <source>
        <dbReference type="ARBA" id="ARBA00022832"/>
    </source>
</evidence>
<dbReference type="PROSITE" id="PS00188">
    <property type="entry name" value="BIOTIN"/>
    <property type="match status" value="1"/>
</dbReference>
<dbReference type="PANTHER" id="PTHR45266">
    <property type="entry name" value="OXALOACETATE DECARBOXYLASE ALPHA CHAIN"/>
    <property type="match status" value="1"/>
</dbReference>
<dbReference type="NCBIfam" id="TIGR00531">
    <property type="entry name" value="BCCP"/>
    <property type="match status" value="1"/>
</dbReference>
<dbReference type="Pfam" id="PF00364">
    <property type="entry name" value="Biotin_lipoyl"/>
    <property type="match status" value="1"/>
</dbReference>
<dbReference type="InterPro" id="IPR011053">
    <property type="entry name" value="Single_hybrid_motif"/>
</dbReference>
<organism evidence="12 13">
    <name type="scientific">Arenibacterium halophilum</name>
    <dbReference type="NCBI Taxonomy" id="2583821"/>
    <lineage>
        <taxon>Bacteria</taxon>
        <taxon>Pseudomonadati</taxon>
        <taxon>Pseudomonadota</taxon>
        <taxon>Alphaproteobacteria</taxon>
        <taxon>Rhodobacterales</taxon>
        <taxon>Paracoccaceae</taxon>
        <taxon>Arenibacterium</taxon>
    </lineage>
</organism>
<keyword evidence="13" id="KW-1185">Reference proteome</keyword>
<evidence type="ECO:0000256" key="1">
    <source>
        <dbReference type="ARBA" id="ARBA00003761"/>
    </source>
</evidence>
<keyword evidence="5 9" id="KW-0276">Fatty acid metabolism</keyword>
<dbReference type="EMBL" id="VCPC01000005">
    <property type="protein sequence ID" value="TMV09343.1"/>
    <property type="molecule type" value="Genomic_DNA"/>
</dbReference>
<dbReference type="Proteomes" id="UP001191082">
    <property type="component" value="Unassembled WGS sequence"/>
</dbReference>
<evidence type="ECO:0000313" key="12">
    <source>
        <dbReference type="EMBL" id="TMV09343.1"/>
    </source>
</evidence>
<dbReference type="CDD" id="cd06850">
    <property type="entry name" value="biotinyl_domain"/>
    <property type="match status" value="1"/>
</dbReference>
<dbReference type="PROSITE" id="PS50968">
    <property type="entry name" value="BIOTINYL_LIPOYL"/>
    <property type="match status" value="1"/>
</dbReference>
<evidence type="ECO:0000256" key="2">
    <source>
        <dbReference type="ARBA" id="ARBA00005194"/>
    </source>
</evidence>
<dbReference type="InterPro" id="IPR050709">
    <property type="entry name" value="Biotin_Carboxyl_Carrier/Decarb"/>
</dbReference>
<dbReference type="InterPro" id="IPR001249">
    <property type="entry name" value="AcCoA_biotinCC"/>
</dbReference>
<comment type="pathway">
    <text evidence="2 9">Lipid metabolism; fatty acid biosynthesis.</text>
</comment>
<dbReference type="SUPFAM" id="SSF51230">
    <property type="entry name" value="Single hybrid motif"/>
    <property type="match status" value="1"/>
</dbReference>
<proteinExistence type="predicted"/>
<evidence type="ECO:0000313" key="13">
    <source>
        <dbReference type="Proteomes" id="UP001191082"/>
    </source>
</evidence>
<reference evidence="12 13" key="1">
    <citation type="submission" date="2019-05" db="EMBL/GenBank/DDBJ databases">
        <title>Marivita sp. nov. isolated from sea sediment.</title>
        <authorList>
            <person name="Kim W."/>
        </authorList>
    </citation>
    <scope>NUCLEOTIDE SEQUENCE [LARGE SCALE GENOMIC DNA]</scope>
    <source>
        <strain evidence="12 13">CAU 1492</strain>
    </source>
</reference>
<evidence type="ECO:0000256" key="7">
    <source>
        <dbReference type="ARBA" id="ARBA00023160"/>
    </source>
</evidence>
<dbReference type="Gene3D" id="2.40.50.100">
    <property type="match status" value="1"/>
</dbReference>
<evidence type="ECO:0000256" key="9">
    <source>
        <dbReference type="RuleBase" id="RU364072"/>
    </source>
</evidence>
<sequence length="162" mass="17149">MKLTHEEVRQVLSIISESSFDSIEIKMGEIAISASKSGPLRAESVAPAPPTPQAPAQTQQAEPPTPPRAAAAPKASDVADEGLIEVTSPMVGVFYIAPEPGADPFVAKGDLIEPDTTVGIIEVMKVFTSIRAEKSGRVVRCLVENGDFVEFGQPLLLLQPES</sequence>
<dbReference type="InterPro" id="IPR000089">
    <property type="entry name" value="Biotin_lipoyl"/>
</dbReference>
<accession>A0ABY2X240</accession>
<feature type="domain" description="Lipoyl-binding" evidence="11">
    <location>
        <begin position="83"/>
        <end position="159"/>
    </location>
</feature>
<evidence type="ECO:0000256" key="8">
    <source>
        <dbReference type="ARBA" id="ARBA00023267"/>
    </source>
</evidence>